<proteinExistence type="predicted"/>
<evidence type="ECO:0000313" key="2">
    <source>
        <dbReference type="Proteomes" id="UP000070069"/>
    </source>
</evidence>
<dbReference type="EMBL" id="LTBM01000001">
    <property type="protein sequence ID" value="KXT29441.1"/>
    <property type="molecule type" value="Genomic_DNA"/>
</dbReference>
<gene>
    <name evidence="1" type="ORF">AXA84_0086</name>
</gene>
<dbReference type="Proteomes" id="UP000070069">
    <property type="component" value="Unassembled WGS sequence"/>
</dbReference>
<dbReference type="PATRIC" id="fig|203274.3.peg.85"/>
<protein>
    <submittedName>
        <fullName evidence="1">Uncharacterized protein</fullName>
    </submittedName>
</protein>
<dbReference type="AlphaFoldDB" id="A0A139JR33"/>
<evidence type="ECO:0000313" key="1">
    <source>
        <dbReference type="EMBL" id="KXT29441.1"/>
    </source>
</evidence>
<sequence>MIFSFFKIFFKKKIKFHSLFLLCHKKIKKYILFLNLM</sequence>
<name>A0A139JR33_9MOLU</name>
<accession>A0A139JR33</accession>
<organism evidence="1 2">
    <name type="scientific">Candidatus Phytoplasma oryzae</name>
    <dbReference type="NCBI Taxonomy" id="203274"/>
    <lineage>
        <taxon>Bacteria</taxon>
        <taxon>Bacillati</taxon>
        <taxon>Mycoplasmatota</taxon>
        <taxon>Mollicutes</taxon>
        <taxon>Acholeplasmatales</taxon>
        <taxon>Acholeplasmataceae</taxon>
        <taxon>Candidatus Phytoplasma</taxon>
        <taxon>16SrXI (Rice yellow dwarf group)</taxon>
    </lineage>
</organism>
<comment type="caution">
    <text evidence="1">The sequence shown here is derived from an EMBL/GenBank/DDBJ whole genome shotgun (WGS) entry which is preliminary data.</text>
</comment>
<reference evidence="1 2" key="1">
    <citation type="submission" date="2016-02" db="EMBL/GenBank/DDBJ databases">
        <title>A draft genome sequence of Candidatus Phytoplasma oryzae strain Mbita1, the causative agent of Napier Grass stunt disease in Kenya.</title>
        <authorList>
            <person name="Fischer A."/>
            <person name="Santa-Cruz I."/>
            <person name="Wambua L."/>
            <person name="Olds C."/>
            <person name="Midega C."/>
            <person name="Dickinson M."/>
            <person name="Kawicha P."/>
            <person name="Khan Z."/>
            <person name="Masiga D."/>
            <person name="Jores J."/>
            <person name="Bernd S."/>
        </authorList>
    </citation>
    <scope>NUCLEOTIDE SEQUENCE [LARGE SCALE GENOMIC DNA]</scope>
    <source>
        <strain evidence="1">Mbita1</strain>
    </source>
</reference>